<dbReference type="InterPro" id="IPR009057">
    <property type="entry name" value="Homeodomain-like_sf"/>
</dbReference>
<proteinExistence type="predicted"/>
<reference evidence="7" key="1">
    <citation type="journal article" date="2019" name="Int. J. Syst. Evol. Microbiol.">
        <title>The Global Catalogue of Microorganisms (GCM) 10K type strain sequencing project: providing services to taxonomists for standard genome sequencing and annotation.</title>
        <authorList>
            <consortium name="The Broad Institute Genomics Platform"/>
            <consortium name="The Broad Institute Genome Sequencing Center for Infectious Disease"/>
            <person name="Wu L."/>
            <person name="Ma J."/>
        </authorList>
    </citation>
    <scope>NUCLEOTIDE SEQUENCE [LARGE SCALE GENOMIC DNA]</scope>
    <source>
        <strain evidence="7">JCM 17688</strain>
    </source>
</reference>
<dbReference type="Pfam" id="PF13305">
    <property type="entry name" value="TetR_C_33"/>
    <property type="match status" value="1"/>
</dbReference>
<protein>
    <submittedName>
        <fullName evidence="6">TetR/AcrR family transcriptional regulator</fullName>
    </submittedName>
</protein>
<keyword evidence="3" id="KW-0804">Transcription</keyword>
<gene>
    <name evidence="6" type="ORF">GCM10023147_02510</name>
</gene>
<dbReference type="RefSeq" id="WP_344989732.1">
    <property type="nucleotide sequence ID" value="NZ_BAABFR010000002.1"/>
</dbReference>
<comment type="caution">
    <text evidence="6">The sequence shown here is derived from an EMBL/GenBank/DDBJ whole genome shotgun (WGS) entry which is preliminary data.</text>
</comment>
<evidence type="ECO:0000256" key="2">
    <source>
        <dbReference type="ARBA" id="ARBA00023125"/>
    </source>
</evidence>
<feature type="domain" description="HTH tetR-type" evidence="5">
    <location>
        <begin position="11"/>
        <end position="71"/>
    </location>
</feature>
<evidence type="ECO:0000259" key="5">
    <source>
        <dbReference type="PROSITE" id="PS50977"/>
    </source>
</evidence>
<dbReference type="InterPro" id="IPR050109">
    <property type="entry name" value="HTH-type_TetR-like_transc_reg"/>
</dbReference>
<evidence type="ECO:0000313" key="6">
    <source>
        <dbReference type="EMBL" id="GAA4383388.1"/>
    </source>
</evidence>
<dbReference type="Gene3D" id="1.10.357.10">
    <property type="entry name" value="Tetracycline Repressor, domain 2"/>
    <property type="match status" value="1"/>
</dbReference>
<dbReference type="InterPro" id="IPR025996">
    <property type="entry name" value="MT1864/Rv1816-like_C"/>
</dbReference>
<name>A0ABP8J1M1_9ACTN</name>
<dbReference type="InterPro" id="IPR036271">
    <property type="entry name" value="Tet_transcr_reg_TetR-rel_C_sf"/>
</dbReference>
<dbReference type="PRINTS" id="PR00455">
    <property type="entry name" value="HTHTETR"/>
</dbReference>
<organism evidence="6 7">
    <name type="scientific">Tsukamurella soli</name>
    <dbReference type="NCBI Taxonomy" id="644556"/>
    <lineage>
        <taxon>Bacteria</taxon>
        <taxon>Bacillati</taxon>
        <taxon>Actinomycetota</taxon>
        <taxon>Actinomycetes</taxon>
        <taxon>Mycobacteriales</taxon>
        <taxon>Tsukamurellaceae</taxon>
        <taxon>Tsukamurella</taxon>
    </lineage>
</organism>
<dbReference type="SUPFAM" id="SSF46689">
    <property type="entry name" value="Homeodomain-like"/>
    <property type="match status" value="1"/>
</dbReference>
<keyword evidence="7" id="KW-1185">Reference proteome</keyword>
<evidence type="ECO:0000256" key="4">
    <source>
        <dbReference type="PROSITE-ProRule" id="PRU00335"/>
    </source>
</evidence>
<dbReference type="SUPFAM" id="SSF48498">
    <property type="entry name" value="Tetracyclin repressor-like, C-terminal domain"/>
    <property type="match status" value="1"/>
</dbReference>
<dbReference type="PANTHER" id="PTHR30055">
    <property type="entry name" value="HTH-TYPE TRANSCRIPTIONAL REGULATOR RUTR"/>
    <property type="match status" value="1"/>
</dbReference>
<dbReference type="EMBL" id="BAABFR010000002">
    <property type="protein sequence ID" value="GAA4383388.1"/>
    <property type="molecule type" value="Genomic_DNA"/>
</dbReference>
<keyword evidence="1" id="KW-0805">Transcription regulation</keyword>
<feature type="DNA-binding region" description="H-T-H motif" evidence="4">
    <location>
        <begin position="34"/>
        <end position="53"/>
    </location>
</feature>
<evidence type="ECO:0000313" key="7">
    <source>
        <dbReference type="Proteomes" id="UP001500635"/>
    </source>
</evidence>
<keyword evidence="2 4" id="KW-0238">DNA-binding</keyword>
<accession>A0ABP8J1M1</accession>
<dbReference type="PANTHER" id="PTHR30055:SF220">
    <property type="entry name" value="TETR-FAMILY REGULATORY PROTEIN"/>
    <property type="match status" value="1"/>
</dbReference>
<dbReference type="PROSITE" id="PS50977">
    <property type="entry name" value="HTH_TETR_2"/>
    <property type="match status" value="1"/>
</dbReference>
<evidence type="ECO:0000256" key="1">
    <source>
        <dbReference type="ARBA" id="ARBA00023015"/>
    </source>
</evidence>
<dbReference type="Pfam" id="PF00440">
    <property type="entry name" value="TetR_N"/>
    <property type="match status" value="1"/>
</dbReference>
<dbReference type="InterPro" id="IPR001647">
    <property type="entry name" value="HTH_TetR"/>
</dbReference>
<sequence>MPNVTPRTRTVDVRTALVDAAIAVLERDGLRGLTVRAVAQEAGVAPMGVYNHFTDKQGLQRSVVDFGFARLTDTIHASADPDPGERMMRCGRAYRRIALEHPQVYRLMFGPDLGHGTLENPARAFEALVRTIMFAQAGGVIRAGDPMTIAKNVWAAIHGAVILEIERAGPEMPSSADDEYESLLTMIQRGLAPAG</sequence>
<dbReference type="Proteomes" id="UP001500635">
    <property type="component" value="Unassembled WGS sequence"/>
</dbReference>
<evidence type="ECO:0000256" key="3">
    <source>
        <dbReference type="ARBA" id="ARBA00023163"/>
    </source>
</evidence>